<feature type="region of interest" description="Disordered" evidence="1">
    <location>
        <begin position="146"/>
        <end position="166"/>
    </location>
</feature>
<dbReference type="AlphaFoldDB" id="A0AAV7N2U1"/>
<organism evidence="2 3">
    <name type="scientific">Pleurodeles waltl</name>
    <name type="common">Iberian ribbed newt</name>
    <dbReference type="NCBI Taxonomy" id="8319"/>
    <lineage>
        <taxon>Eukaryota</taxon>
        <taxon>Metazoa</taxon>
        <taxon>Chordata</taxon>
        <taxon>Craniata</taxon>
        <taxon>Vertebrata</taxon>
        <taxon>Euteleostomi</taxon>
        <taxon>Amphibia</taxon>
        <taxon>Batrachia</taxon>
        <taxon>Caudata</taxon>
        <taxon>Salamandroidea</taxon>
        <taxon>Salamandridae</taxon>
        <taxon>Pleurodelinae</taxon>
        <taxon>Pleurodeles</taxon>
    </lineage>
</organism>
<evidence type="ECO:0000313" key="3">
    <source>
        <dbReference type="Proteomes" id="UP001066276"/>
    </source>
</evidence>
<dbReference type="Proteomes" id="UP001066276">
    <property type="component" value="Chromosome 9"/>
</dbReference>
<sequence>METLEDSTLERPTTTPAEGHKTQEAIVAPPKNTRAHTHWTQTRKARPIEKVERQTKGPEDNNKATRPQPKPEDSGRKYRLHQTDTGKGNMTPTSGQRGGTSAQGETNGAQKGTATQSSSDIPHPLKSQRQMITNVQNTTSRAIKARAPNQQTCQPAEQTVKPEEKG</sequence>
<feature type="compositionally biased region" description="Basic residues" evidence="1">
    <location>
        <begin position="33"/>
        <end position="45"/>
    </location>
</feature>
<feature type="region of interest" description="Disordered" evidence="1">
    <location>
        <begin position="1"/>
        <end position="131"/>
    </location>
</feature>
<feature type="compositionally biased region" description="Basic and acidic residues" evidence="1">
    <location>
        <begin position="46"/>
        <end position="84"/>
    </location>
</feature>
<proteinExistence type="predicted"/>
<feature type="compositionally biased region" description="Polar residues" evidence="1">
    <location>
        <begin position="148"/>
        <end position="157"/>
    </location>
</feature>
<name>A0AAV7N2U1_PLEWA</name>
<evidence type="ECO:0000313" key="2">
    <source>
        <dbReference type="EMBL" id="KAJ1110307.1"/>
    </source>
</evidence>
<reference evidence="2" key="1">
    <citation type="journal article" date="2022" name="bioRxiv">
        <title>Sequencing and chromosome-scale assembly of the giantPleurodeles waltlgenome.</title>
        <authorList>
            <person name="Brown T."/>
            <person name="Elewa A."/>
            <person name="Iarovenko S."/>
            <person name="Subramanian E."/>
            <person name="Araus A.J."/>
            <person name="Petzold A."/>
            <person name="Susuki M."/>
            <person name="Suzuki K.-i.T."/>
            <person name="Hayashi T."/>
            <person name="Toyoda A."/>
            <person name="Oliveira C."/>
            <person name="Osipova E."/>
            <person name="Leigh N.D."/>
            <person name="Simon A."/>
            <person name="Yun M.H."/>
        </authorList>
    </citation>
    <scope>NUCLEOTIDE SEQUENCE</scope>
    <source>
        <strain evidence="2">20211129_DDA</strain>
        <tissue evidence="2">Liver</tissue>
    </source>
</reference>
<gene>
    <name evidence="2" type="ORF">NDU88_007660</name>
</gene>
<keyword evidence="3" id="KW-1185">Reference proteome</keyword>
<protein>
    <submittedName>
        <fullName evidence="2">Uncharacterized protein</fullName>
    </submittedName>
</protein>
<comment type="caution">
    <text evidence="2">The sequence shown here is derived from an EMBL/GenBank/DDBJ whole genome shotgun (WGS) entry which is preliminary data.</text>
</comment>
<feature type="compositionally biased region" description="Polar residues" evidence="1">
    <location>
        <begin position="85"/>
        <end position="120"/>
    </location>
</feature>
<dbReference type="EMBL" id="JANPWB010000013">
    <property type="protein sequence ID" value="KAJ1110307.1"/>
    <property type="molecule type" value="Genomic_DNA"/>
</dbReference>
<evidence type="ECO:0000256" key="1">
    <source>
        <dbReference type="SAM" id="MobiDB-lite"/>
    </source>
</evidence>
<accession>A0AAV7N2U1</accession>